<comment type="caution">
    <text evidence="1">The sequence shown here is derived from an EMBL/GenBank/DDBJ whole genome shotgun (WGS) entry which is preliminary data.</text>
</comment>
<evidence type="ECO:0000313" key="1">
    <source>
        <dbReference type="EMBL" id="MBI3540322.1"/>
    </source>
</evidence>
<dbReference type="AlphaFoldDB" id="A0A9D6QJA7"/>
<dbReference type="Proteomes" id="UP000807850">
    <property type="component" value="Unassembled WGS sequence"/>
</dbReference>
<protein>
    <submittedName>
        <fullName evidence="1">Uncharacterized protein</fullName>
    </submittedName>
</protein>
<evidence type="ECO:0000313" key="2">
    <source>
        <dbReference type="Proteomes" id="UP000807850"/>
    </source>
</evidence>
<feature type="non-terminal residue" evidence="1">
    <location>
        <position position="1"/>
    </location>
</feature>
<accession>A0A9D6QJA7</accession>
<proteinExistence type="predicted"/>
<name>A0A9D6QJA7_UNCEI</name>
<dbReference type="EMBL" id="JACQAY010000287">
    <property type="protein sequence ID" value="MBI3540322.1"/>
    <property type="molecule type" value="Genomic_DNA"/>
</dbReference>
<organism evidence="1 2">
    <name type="scientific">Eiseniibacteriota bacterium</name>
    <dbReference type="NCBI Taxonomy" id="2212470"/>
    <lineage>
        <taxon>Bacteria</taxon>
        <taxon>Candidatus Eiseniibacteriota</taxon>
    </lineage>
</organism>
<gene>
    <name evidence="1" type="ORF">HY076_08635</name>
</gene>
<sequence>LGDAFALEASATYSRAFSESVDIALNAAYASRAAAAAPTRKGTVVTAADLERMRGHFRMLSLAYPVLRAWTSLDALLAGQPGHILIARFRRV</sequence>
<reference evidence="1" key="1">
    <citation type="submission" date="2020-07" db="EMBL/GenBank/DDBJ databases">
        <title>Huge and variable diversity of episymbiotic CPR bacteria and DPANN archaea in groundwater ecosystems.</title>
        <authorList>
            <person name="He C.Y."/>
            <person name="Keren R."/>
            <person name="Whittaker M."/>
            <person name="Farag I.F."/>
            <person name="Doudna J."/>
            <person name="Cate J.H.D."/>
            <person name="Banfield J.F."/>
        </authorList>
    </citation>
    <scope>NUCLEOTIDE SEQUENCE</scope>
    <source>
        <strain evidence="1">NC_groundwater_928_Pr1_S-0.2um_72_17</strain>
    </source>
</reference>